<evidence type="ECO:0000313" key="1">
    <source>
        <dbReference type="Proteomes" id="UP000095282"/>
    </source>
</evidence>
<accession>A0A1I7U5H8</accession>
<dbReference type="WBParaSite" id="Csp11.Scaffold629.g15058.t2">
    <property type="protein sequence ID" value="Csp11.Scaffold629.g15058.t2"/>
    <property type="gene ID" value="Csp11.Scaffold629.g15058"/>
</dbReference>
<protein>
    <submittedName>
        <fullName evidence="2">Neur_chan_LBD domain-containing protein</fullName>
    </submittedName>
</protein>
<keyword evidence="1" id="KW-1185">Reference proteome</keyword>
<proteinExistence type="predicted"/>
<organism evidence="1 2">
    <name type="scientific">Caenorhabditis tropicalis</name>
    <dbReference type="NCBI Taxonomy" id="1561998"/>
    <lineage>
        <taxon>Eukaryota</taxon>
        <taxon>Metazoa</taxon>
        <taxon>Ecdysozoa</taxon>
        <taxon>Nematoda</taxon>
        <taxon>Chromadorea</taxon>
        <taxon>Rhabditida</taxon>
        <taxon>Rhabditina</taxon>
        <taxon>Rhabditomorpha</taxon>
        <taxon>Rhabditoidea</taxon>
        <taxon>Rhabditidae</taxon>
        <taxon>Peloderinae</taxon>
        <taxon>Caenorhabditis</taxon>
    </lineage>
</organism>
<dbReference type="Proteomes" id="UP000095282">
    <property type="component" value="Unplaced"/>
</dbReference>
<sequence>MSLVPYTFPLFNLPFVALQHVADSWNPFEILENELYWLEEEIVIDAPNGKLATIQMRQHVGSMEYAKENWHSDYENPVVKHNKVHSNEVYLIVN</sequence>
<reference evidence="2" key="1">
    <citation type="submission" date="2016-11" db="UniProtKB">
        <authorList>
            <consortium name="WormBaseParasite"/>
        </authorList>
    </citation>
    <scope>IDENTIFICATION</scope>
</reference>
<dbReference type="AlphaFoldDB" id="A0A1I7U5H8"/>
<evidence type="ECO:0000313" key="2">
    <source>
        <dbReference type="WBParaSite" id="Csp11.Scaffold629.g15058.t2"/>
    </source>
</evidence>
<name>A0A1I7U5H8_9PELO</name>